<dbReference type="Gene3D" id="3.40.525.10">
    <property type="entry name" value="CRAL-TRIO lipid binding domain"/>
    <property type="match status" value="1"/>
</dbReference>
<sequence length="756" mass="85399">MLSVMEAELVGIPEAEKREYLEAVRRCPEQVDDEHKKACLLKENFDAKLAAVRLVRHWKYKRKLFGPHKCFLPMTLSGAVSDDMVALSDGFVELLPIRDAHGRAVFYFRACRLDLMKYSRESMLRAFWYLIHVAIEDPDTRRRGIVYIFNNRGMCWDKFDPRTYRQLTALLFHYTASMGRAMHCCHPTRHHHVVTPIMKMMFRSRGRKRFKIHSGSDEEVLRSLAEFGLGAEVVPNEMGGTLDPNPIRWLSNRMLLEASNGWEVADMPLVCVDGLDADELEEDDDFDSIFSTMSEEVLFKGVERTEPADPPETIVASSVSSIASLQWYGENNKCKPSDHKSFREGISRGGLLVNTKITEKATHRQREKAKSRSNSSLLFPDTLSIETESSESTNMSPPVSKRTHVKKPPKKSSKFVGDPRMEKAIEAKRNDPCMSLLHALIAGGFDYPARKEAGVPDKEVKDARDGVSLFQRKNQLCRRLRSKKSNASEDPSPLQNAVPLNKASNASRSQKKCTRSAGDPRMDLAVESRVANPRLSLLDALLRGGFVFPNTSEHLHDKEIMDSDDVSLFQRKNQLCRRLRKRSKDDPRMCRAVEAKLENPQMSSVDALLVGGFRFPETDGRLDALCKDIAARAGDPSEFDGVSLFSRKSELEKSVKVTRSRGMTRMGNASGAFAESRTEKQSPRLKEGVAGRPKQVRTQKSSSFENRSNKHTVRTAFVDGCGHDAALNMPREEQMMGSWLWGAEHHSVPRQTFQGF</sequence>
<proteinExistence type="predicted"/>
<feature type="region of interest" description="Disordered" evidence="1">
    <location>
        <begin position="480"/>
        <end position="520"/>
    </location>
</feature>
<organism evidence="3">
    <name type="scientific">Odontella aurita</name>
    <dbReference type="NCBI Taxonomy" id="265563"/>
    <lineage>
        <taxon>Eukaryota</taxon>
        <taxon>Sar</taxon>
        <taxon>Stramenopiles</taxon>
        <taxon>Ochrophyta</taxon>
        <taxon>Bacillariophyta</taxon>
        <taxon>Mediophyceae</taxon>
        <taxon>Biddulphiophycidae</taxon>
        <taxon>Eupodiscales</taxon>
        <taxon>Odontellaceae</taxon>
        <taxon>Odontella</taxon>
    </lineage>
</organism>
<feature type="region of interest" description="Disordered" evidence="1">
    <location>
        <begin position="667"/>
        <end position="709"/>
    </location>
</feature>
<gene>
    <name evidence="3" type="ORF">OAUR00152_LOCUS20148</name>
</gene>
<dbReference type="SMART" id="SM00516">
    <property type="entry name" value="SEC14"/>
    <property type="match status" value="1"/>
</dbReference>
<dbReference type="AlphaFoldDB" id="A0A7S4MWC3"/>
<accession>A0A7S4MWC3</accession>
<feature type="compositionally biased region" description="Basic and acidic residues" evidence="1">
    <location>
        <begin position="676"/>
        <end position="689"/>
    </location>
</feature>
<feature type="compositionally biased region" description="Polar residues" evidence="1">
    <location>
        <begin position="696"/>
        <end position="706"/>
    </location>
</feature>
<evidence type="ECO:0000313" key="3">
    <source>
        <dbReference type="EMBL" id="CAE2248684.1"/>
    </source>
</evidence>
<dbReference type="GO" id="GO:1902936">
    <property type="term" value="F:phosphatidylinositol bisphosphate binding"/>
    <property type="evidence" value="ECO:0007669"/>
    <property type="project" value="TreeGrafter"/>
</dbReference>
<dbReference type="PANTHER" id="PTHR10174:SF208">
    <property type="entry name" value="CRAL-TRIO DOMAIN-CONTAINING PROTEIN DDB_G0278031"/>
    <property type="match status" value="1"/>
</dbReference>
<feature type="region of interest" description="Disordered" evidence="1">
    <location>
        <begin position="356"/>
        <end position="419"/>
    </location>
</feature>
<dbReference type="InterPro" id="IPR036865">
    <property type="entry name" value="CRAL-TRIO_dom_sf"/>
</dbReference>
<dbReference type="Pfam" id="PF00650">
    <property type="entry name" value="CRAL_TRIO"/>
    <property type="match status" value="1"/>
</dbReference>
<protein>
    <recommendedName>
        <fullName evidence="2">CRAL-TRIO domain-containing protein</fullName>
    </recommendedName>
</protein>
<reference evidence="3" key="1">
    <citation type="submission" date="2021-01" db="EMBL/GenBank/DDBJ databases">
        <authorList>
            <person name="Corre E."/>
            <person name="Pelletier E."/>
            <person name="Niang G."/>
            <person name="Scheremetjew M."/>
            <person name="Finn R."/>
            <person name="Kale V."/>
            <person name="Holt S."/>
            <person name="Cochrane G."/>
            <person name="Meng A."/>
            <person name="Brown T."/>
            <person name="Cohen L."/>
        </authorList>
    </citation>
    <scope>NUCLEOTIDE SEQUENCE</scope>
    <source>
        <strain evidence="3">Isolate 1302-5</strain>
    </source>
</reference>
<dbReference type="EMBL" id="HBKQ01029558">
    <property type="protein sequence ID" value="CAE2248684.1"/>
    <property type="molecule type" value="Transcribed_RNA"/>
</dbReference>
<name>A0A7S4MWC3_9STRA</name>
<feature type="compositionally biased region" description="Basic and acidic residues" evidence="1">
    <location>
        <begin position="357"/>
        <end position="370"/>
    </location>
</feature>
<feature type="domain" description="CRAL-TRIO" evidence="2">
    <location>
        <begin position="86"/>
        <end position="243"/>
    </location>
</feature>
<evidence type="ECO:0000256" key="1">
    <source>
        <dbReference type="SAM" id="MobiDB-lite"/>
    </source>
</evidence>
<dbReference type="SUPFAM" id="SSF52087">
    <property type="entry name" value="CRAL/TRIO domain"/>
    <property type="match status" value="1"/>
</dbReference>
<dbReference type="GO" id="GO:0016020">
    <property type="term" value="C:membrane"/>
    <property type="evidence" value="ECO:0007669"/>
    <property type="project" value="TreeGrafter"/>
</dbReference>
<feature type="compositionally biased region" description="Basic residues" evidence="1">
    <location>
        <begin position="401"/>
        <end position="413"/>
    </location>
</feature>
<dbReference type="CDD" id="cd00170">
    <property type="entry name" value="SEC14"/>
    <property type="match status" value="1"/>
</dbReference>
<dbReference type="PANTHER" id="PTHR10174">
    <property type="entry name" value="ALPHA-TOCOPHEROL TRANSFER PROTEIN-RELATED"/>
    <property type="match status" value="1"/>
</dbReference>
<dbReference type="InterPro" id="IPR001251">
    <property type="entry name" value="CRAL-TRIO_dom"/>
</dbReference>
<feature type="compositionally biased region" description="Low complexity" evidence="1">
    <location>
        <begin position="382"/>
        <end position="393"/>
    </location>
</feature>
<evidence type="ECO:0000259" key="2">
    <source>
        <dbReference type="SMART" id="SM00516"/>
    </source>
</evidence>